<organism evidence="2 3">
    <name type="scientific">Pseudomonas peli</name>
    <dbReference type="NCBI Taxonomy" id="592361"/>
    <lineage>
        <taxon>Bacteria</taxon>
        <taxon>Pseudomonadati</taxon>
        <taxon>Pseudomonadota</taxon>
        <taxon>Gammaproteobacteria</taxon>
        <taxon>Pseudomonadales</taxon>
        <taxon>Pseudomonadaceae</taxon>
        <taxon>Pseudomonas</taxon>
    </lineage>
</organism>
<dbReference type="EMBL" id="FMTL01000003">
    <property type="protein sequence ID" value="SCW78056.1"/>
    <property type="molecule type" value="Genomic_DNA"/>
</dbReference>
<dbReference type="AlphaFoldDB" id="A0AB37ZAK0"/>
<dbReference type="Proteomes" id="UP000242418">
    <property type="component" value="Unassembled WGS sequence"/>
</dbReference>
<sequence length="131" mass="13955">MRPERNEAGFGLVAAMFLIIIVALVIAAMARLAVTQNATTSLAIQQARAYQAARAGIEYGIVRVLAGQGCTNFALGGFQVAVTCTPSAAVDIPEEDRLAVQFFSITARAEHGQPGNPDYAYREITSVVERP</sequence>
<gene>
    <name evidence="2" type="ORF">SAMN05216370_3474</name>
</gene>
<proteinExistence type="predicted"/>
<dbReference type="RefSeq" id="WP_244152900.1">
    <property type="nucleotide sequence ID" value="NZ_FMTL01000003.1"/>
</dbReference>
<evidence type="ECO:0000313" key="3">
    <source>
        <dbReference type="Proteomes" id="UP000242418"/>
    </source>
</evidence>
<keyword evidence="3" id="KW-1185">Reference proteome</keyword>
<reference evidence="2 3" key="1">
    <citation type="submission" date="2016-10" db="EMBL/GenBank/DDBJ databases">
        <authorList>
            <person name="Varghese N."/>
            <person name="Submissions S."/>
        </authorList>
    </citation>
    <scope>NUCLEOTIDE SEQUENCE [LARGE SCALE GENOMIC DNA]</scope>
    <source>
        <strain evidence="2 3">DSM 17833</strain>
    </source>
</reference>
<evidence type="ECO:0000256" key="1">
    <source>
        <dbReference type="SAM" id="Phobius"/>
    </source>
</evidence>
<name>A0AB37ZAK0_9PSED</name>
<comment type="caution">
    <text evidence="2">The sequence shown here is derived from an EMBL/GenBank/DDBJ whole genome shotgun (WGS) entry which is preliminary data.</text>
</comment>
<accession>A0AB37ZAK0</accession>
<keyword evidence="1" id="KW-0812">Transmembrane</keyword>
<evidence type="ECO:0000313" key="2">
    <source>
        <dbReference type="EMBL" id="SCW78056.1"/>
    </source>
</evidence>
<keyword evidence="1" id="KW-1133">Transmembrane helix</keyword>
<feature type="transmembrane region" description="Helical" evidence="1">
    <location>
        <begin position="12"/>
        <end position="34"/>
    </location>
</feature>
<keyword evidence="1" id="KW-0472">Membrane</keyword>
<protein>
    <submittedName>
        <fullName evidence="2">MSHA biogenesis protein MshP</fullName>
    </submittedName>
</protein>